<dbReference type="SUPFAM" id="SSF48452">
    <property type="entry name" value="TPR-like"/>
    <property type="match status" value="1"/>
</dbReference>
<comment type="caution">
    <text evidence="8">The sequence shown here is derived from an EMBL/GenBank/DDBJ whole genome shotgun (WGS) entry which is preliminary data.</text>
</comment>
<evidence type="ECO:0000256" key="6">
    <source>
        <dbReference type="PROSITE-ProRule" id="PRU00708"/>
    </source>
</evidence>
<evidence type="ECO:0000256" key="7">
    <source>
        <dbReference type="SAM" id="SignalP"/>
    </source>
</evidence>
<dbReference type="NCBIfam" id="TIGR00756">
    <property type="entry name" value="PPR"/>
    <property type="match status" value="3"/>
</dbReference>
<evidence type="ECO:0000313" key="8">
    <source>
        <dbReference type="EMBL" id="RVW41650.1"/>
    </source>
</evidence>
<dbReference type="GO" id="GO:0005739">
    <property type="term" value="C:mitochondrion"/>
    <property type="evidence" value="ECO:0007669"/>
    <property type="project" value="UniProtKB-SubCell"/>
</dbReference>
<dbReference type="Proteomes" id="UP000288805">
    <property type="component" value="Unassembled WGS sequence"/>
</dbReference>
<comment type="similarity">
    <text evidence="2">Belongs to the PPR family. P subfamily.</text>
</comment>
<gene>
    <name evidence="8" type="primary">VvCHDh000694_3</name>
    <name evidence="8" type="ORF">CK203_068240</name>
</gene>
<dbReference type="FunFam" id="1.25.40.10:FF:000385">
    <property type="entry name" value="Pentatricopeptide repeat-containing protein mitochondrial"/>
    <property type="match status" value="1"/>
</dbReference>
<feature type="repeat" description="PPR" evidence="6">
    <location>
        <begin position="168"/>
        <end position="202"/>
    </location>
</feature>
<feature type="repeat" description="PPR" evidence="6">
    <location>
        <begin position="203"/>
        <end position="237"/>
    </location>
</feature>
<dbReference type="Pfam" id="PF01535">
    <property type="entry name" value="PPR"/>
    <property type="match status" value="1"/>
</dbReference>
<dbReference type="GO" id="GO:0003729">
    <property type="term" value="F:mRNA binding"/>
    <property type="evidence" value="ECO:0007669"/>
    <property type="project" value="UniProtKB-ARBA"/>
</dbReference>
<dbReference type="PANTHER" id="PTHR45717">
    <property type="entry name" value="OS12G0527900 PROTEIN"/>
    <property type="match status" value="1"/>
</dbReference>
<dbReference type="Pfam" id="PF13041">
    <property type="entry name" value="PPR_2"/>
    <property type="match status" value="1"/>
</dbReference>
<evidence type="ECO:0000256" key="5">
    <source>
        <dbReference type="ARBA" id="ARBA00023128"/>
    </source>
</evidence>
<dbReference type="AlphaFoldDB" id="A0A438E1U0"/>
<reference evidence="8 9" key="1">
    <citation type="journal article" date="2018" name="PLoS Genet.">
        <title>Population sequencing reveals clonal diversity and ancestral inbreeding in the grapevine cultivar Chardonnay.</title>
        <authorList>
            <person name="Roach M.J."/>
            <person name="Johnson D.L."/>
            <person name="Bohlmann J."/>
            <person name="van Vuuren H.J."/>
            <person name="Jones S.J."/>
            <person name="Pretorius I.S."/>
            <person name="Schmidt S.A."/>
            <person name="Borneman A.R."/>
        </authorList>
    </citation>
    <scope>NUCLEOTIDE SEQUENCE [LARGE SCALE GENOMIC DNA]</scope>
    <source>
        <strain evidence="9">cv. Chardonnay</strain>
        <tissue evidence="8">Leaf</tissue>
    </source>
</reference>
<evidence type="ECO:0000256" key="2">
    <source>
        <dbReference type="ARBA" id="ARBA00007626"/>
    </source>
</evidence>
<organism evidence="8 9">
    <name type="scientific">Vitis vinifera</name>
    <name type="common">Grape</name>
    <dbReference type="NCBI Taxonomy" id="29760"/>
    <lineage>
        <taxon>Eukaryota</taxon>
        <taxon>Viridiplantae</taxon>
        <taxon>Streptophyta</taxon>
        <taxon>Embryophyta</taxon>
        <taxon>Tracheophyta</taxon>
        <taxon>Spermatophyta</taxon>
        <taxon>Magnoliopsida</taxon>
        <taxon>eudicotyledons</taxon>
        <taxon>Gunneridae</taxon>
        <taxon>Pentapetalae</taxon>
        <taxon>rosids</taxon>
        <taxon>Vitales</taxon>
        <taxon>Vitaceae</taxon>
        <taxon>Viteae</taxon>
        <taxon>Vitis</taxon>
    </lineage>
</organism>
<evidence type="ECO:0000256" key="4">
    <source>
        <dbReference type="ARBA" id="ARBA00022946"/>
    </source>
</evidence>
<dbReference type="InterPro" id="IPR011990">
    <property type="entry name" value="TPR-like_helical_dom_sf"/>
</dbReference>
<keyword evidence="3" id="KW-0677">Repeat</keyword>
<comment type="subcellular location">
    <subcellularLocation>
        <location evidence="1">Mitochondrion</location>
    </subcellularLocation>
</comment>
<feature type="chain" id="PRO_5019369767" evidence="7">
    <location>
        <begin position="26"/>
        <end position="516"/>
    </location>
</feature>
<dbReference type="Gene3D" id="1.25.40.10">
    <property type="entry name" value="Tetratricopeptide repeat domain"/>
    <property type="match status" value="2"/>
</dbReference>
<keyword evidence="7" id="KW-0732">Signal</keyword>
<proteinExistence type="inferred from homology"/>
<keyword evidence="4" id="KW-0809">Transit peptide</keyword>
<protein>
    <submittedName>
        <fullName evidence="8">Pentatricopeptide repeat-containing protein, mitochondrial</fullName>
    </submittedName>
</protein>
<evidence type="ECO:0000313" key="9">
    <source>
        <dbReference type="Proteomes" id="UP000288805"/>
    </source>
</evidence>
<evidence type="ECO:0000256" key="3">
    <source>
        <dbReference type="ARBA" id="ARBA00022737"/>
    </source>
</evidence>
<feature type="signal peptide" evidence="7">
    <location>
        <begin position="1"/>
        <end position="25"/>
    </location>
</feature>
<dbReference type="EMBL" id="QGNW01001434">
    <property type="protein sequence ID" value="RVW41650.1"/>
    <property type="molecule type" value="Genomic_DNA"/>
</dbReference>
<feature type="repeat" description="PPR" evidence="6">
    <location>
        <begin position="238"/>
        <end position="272"/>
    </location>
</feature>
<keyword evidence="5" id="KW-0496">Mitochondrion</keyword>
<dbReference type="InterPro" id="IPR002885">
    <property type="entry name" value="PPR_rpt"/>
</dbReference>
<sequence>MMARNPNRLISAGALLARRLCTAAAATEPEEVAVQAASRSVRQPRLYRKLSALGATGGSVADTLNEHIKEGKLIAKHELSSCIKQLRKYRQFQHALEVVSICIFSNLVAEETASDKALIPFMIMEWMENRKIFFSYADYAVRLDLLSKTKGLAAAEEYFNNLSPSAKNLLTYGTLLNCYCKEKMEEKALALFEKMDELNFASTSLTFNNLMSLHMRLGKPEMVPPLVDEMKKRSISPDTFTYNILMQSYARLNDIEGAERVLEEIKRENEDKLNWTTYSNLAAVYVNARLFEKAELALKKLEEEMGFHDRLAYHFLISLYAGINNLSEALANLNDVDGLKICFEEWKSSCFSFDVRLANVAIRAFLGWDMIKDAESILYEAVKRSSGPFYTALDMFMAHHLKDREIDTALIYMEAAASEVKNNEWQPAPERVLAFLKYFEEEKDVEGAEKFCKILKNISGLDSNAYQLLLQTYIAAGRTEPEMRKRIKEDDIEVDSKIEDLLQRLMDAATPEAAVT</sequence>
<evidence type="ECO:0000256" key="1">
    <source>
        <dbReference type="ARBA" id="ARBA00004173"/>
    </source>
</evidence>
<accession>A0A438E1U0</accession>
<dbReference type="PROSITE" id="PS51375">
    <property type="entry name" value="PPR"/>
    <property type="match status" value="3"/>
</dbReference>
<name>A0A438E1U0_VITVI</name>
<dbReference type="PANTHER" id="PTHR45717:SF8">
    <property type="entry name" value="OS01G0301000 PROTEIN"/>
    <property type="match status" value="1"/>
</dbReference>